<reference evidence="1" key="2">
    <citation type="journal article" date="2015" name="Data Brief">
        <title>Shoot transcriptome of the giant reed, Arundo donax.</title>
        <authorList>
            <person name="Barrero R.A."/>
            <person name="Guerrero F.D."/>
            <person name="Moolhuijzen P."/>
            <person name="Goolsby J.A."/>
            <person name="Tidwell J."/>
            <person name="Bellgard S.E."/>
            <person name="Bellgard M.I."/>
        </authorList>
    </citation>
    <scope>NUCLEOTIDE SEQUENCE</scope>
    <source>
        <tissue evidence="1">Shoot tissue taken approximately 20 cm above the soil surface</tissue>
    </source>
</reference>
<accession>A0A0A9GEH7</accession>
<dbReference type="EMBL" id="GBRH01176047">
    <property type="protein sequence ID" value="JAE21849.1"/>
    <property type="molecule type" value="Transcribed_RNA"/>
</dbReference>
<name>A0A0A9GEH7_ARUDO</name>
<protein>
    <submittedName>
        <fullName evidence="1">Uncharacterized protein</fullName>
    </submittedName>
</protein>
<sequence>MRFFSLLSCGVNSLPAYHQGSPCTFTLIVQILHHCRCKEQCSESQLELRTTAQH</sequence>
<proteinExistence type="predicted"/>
<evidence type="ECO:0000313" key="1">
    <source>
        <dbReference type="EMBL" id="JAE21849.1"/>
    </source>
</evidence>
<organism evidence="1">
    <name type="scientific">Arundo donax</name>
    <name type="common">Giant reed</name>
    <name type="synonym">Donax arundinaceus</name>
    <dbReference type="NCBI Taxonomy" id="35708"/>
    <lineage>
        <taxon>Eukaryota</taxon>
        <taxon>Viridiplantae</taxon>
        <taxon>Streptophyta</taxon>
        <taxon>Embryophyta</taxon>
        <taxon>Tracheophyta</taxon>
        <taxon>Spermatophyta</taxon>
        <taxon>Magnoliopsida</taxon>
        <taxon>Liliopsida</taxon>
        <taxon>Poales</taxon>
        <taxon>Poaceae</taxon>
        <taxon>PACMAD clade</taxon>
        <taxon>Arundinoideae</taxon>
        <taxon>Arundineae</taxon>
        <taxon>Arundo</taxon>
    </lineage>
</organism>
<reference evidence="1" key="1">
    <citation type="submission" date="2014-09" db="EMBL/GenBank/DDBJ databases">
        <authorList>
            <person name="Magalhaes I.L.F."/>
            <person name="Oliveira U."/>
            <person name="Santos F.R."/>
            <person name="Vidigal T.H.D.A."/>
            <person name="Brescovit A.D."/>
            <person name="Santos A.J."/>
        </authorList>
    </citation>
    <scope>NUCLEOTIDE SEQUENCE</scope>
    <source>
        <tissue evidence="1">Shoot tissue taken approximately 20 cm above the soil surface</tissue>
    </source>
</reference>
<dbReference type="AlphaFoldDB" id="A0A0A9GEH7"/>